<keyword evidence="6" id="KW-1185">Reference proteome</keyword>
<feature type="transmembrane region" description="Helical" evidence="2">
    <location>
        <begin position="389"/>
        <end position="408"/>
    </location>
</feature>
<feature type="transmembrane region" description="Helical" evidence="2">
    <location>
        <begin position="346"/>
        <end position="368"/>
    </location>
</feature>
<name>A0A5J5I771_9SPHN</name>
<dbReference type="PANTHER" id="PTHR34219:SF4">
    <property type="entry name" value="PEPSY DOMAIN-CONTAINING PROTEIN"/>
    <property type="match status" value="1"/>
</dbReference>
<evidence type="ECO:0000256" key="1">
    <source>
        <dbReference type="SAM" id="MobiDB-lite"/>
    </source>
</evidence>
<feature type="transmembrane region" description="Helical" evidence="2">
    <location>
        <begin position="420"/>
        <end position="439"/>
    </location>
</feature>
<dbReference type="Proteomes" id="UP000326364">
    <property type="component" value="Unassembled WGS sequence"/>
</dbReference>
<dbReference type="Pfam" id="PF03929">
    <property type="entry name" value="PepSY_TM"/>
    <property type="match status" value="1"/>
</dbReference>
<reference evidence="5 6" key="1">
    <citation type="submission" date="2019-09" db="EMBL/GenBank/DDBJ databases">
        <authorList>
            <person name="Feng G."/>
        </authorList>
    </citation>
    <scope>NUCLEOTIDE SEQUENCE [LARGE SCALE GENOMIC DNA]</scope>
    <source>
        <strain evidence="4 5">KACC 19283</strain>
        <strain evidence="3 6">KACC 19284</strain>
    </source>
</reference>
<feature type="transmembrane region" description="Helical" evidence="2">
    <location>
        <begin position="12"/>
        <end position="36"/>
    </location>
</feature>
<dbReference type="Proteomes" id="UP000325933">
    <property type="component" value="Unassembled WGS sequence"/>
</dbReference>
<comment type="caution">
    <text evidence="4">The sequence shown here is derived from an EMBL/GenBank/DDBJ whole genome shotgun (WGS) entry which is preliminary data.</text>
</comment>
<organism evidence="4 5">
    <name type="scientific">Sphingobium limneticum</name>
    <dbReference type="NCBI Taxonomy" id="1007511"/>
    <lineage>
        <taxon>Bacteria</taxon>
        <taxon>Pseudomonadati</taxon>
        <taxon>Pseudomonadota</taxon>
        <taxon>Alphaproteobacteria</taxon>
        <taxon>Sphingomonadales</taxon>
        <taxon>Sphingomonadaceae</taxon>
        <taxon>Sphingobium</taxon>
    </lineage>
</organism>
<proteinExistence type="predicted"/>
<feature type="transmembrane region" description="Helical" evidence="2">
    <location>
        <begin position="189"/>
        <end position="212"/>
    </location>
</feature>
<dbReference type="RefSeq" id="WP_150424533.1">
    <property type="nucleotide sequence ID" value="NZ_VYQA01000002.1"/>
</dbReference>
<evidence type="ECO:0000313" key="5">
    <source>
        <dbReference type="Proteomes" id="UP000325933"/>
    </source>
</evidence>
<protein>
    <submittedName>
        <fullName evidence="4">PepSY domain-containing protein</fullName>
    </submittedName>
</protein>
<sequence length="527" mass="57774">MKDGFRQSMAWLHTWTGLLLGWLLFAMFVTGTAAYFQEEISRWMKPEVIAAPDREAATQAAITYLNRTQPDAENWFISPPSARTPTANVFWQPRKVEGEEPRKRRGRRGDTSATLDGQGQPVTARETQGGFFLYRFHFDLHYIPVHWARYLVGVAAMFMLIAIFSGIVTHKKIFADFFMLRFGKGQRSWLDAHNVTAVFALPFYLMITYTGLVTLATQYMPWGIAANYSQPDAFFEEVFPGRAEVERSGISAPLVPVTPLMEVARQRWNGADVGSVRVALPGDSNSTITLTRASSGAIGSRGESIVFSGTSGDLIEASAPQGGAMATQSVMIGLHAGRFAGWGLRWLYFLSGMGGTIMVGSGLVLWTVKRRAKLADPARPHFGFRLVSRMNVATIAGLPAGIATYFLANRLLPLGMEARADWEIHSLFIVWGATLIWAIARPEKRAWVESLALAGGLFAAVPVINALTVPRNGITGLLSGDWLFVAFDIAMLILAIGLGFAARKAARATTAKPPRRARAIKEELATA</sequence>
<feature type="compositionally biased region" description="Polar residues" evidence="1">
    <location>
        <begin position="111"/>
        <end position="121"/>
    </location>
</feature>
<accession>A0A5J5I771</accession>
<dbReference type="EMBL" id="VYQB01000002">
    <property type="protein sequence ID" value="KAA9020675.1"/>
    <property type="molecule type" value="Genomic_DNA"/>
</dbReference>
<feature type="transmembrane region" description="Helical" evidence="2">
    <location>
        <begin position="451"/>
        <end position="470"/>
    </location>
</feature>
<keyword evidence="2" id="KW-0812">Transmembrane</keyword>
<dbReference type="AlphaFoldDB" id="A0A5J5I771"/>
<evidence type="ECO:0000313" key="4">
    <source>
        <dbReference type="EMBL" id="KAA9033001.1"/>
    </source>
</evidence>
<gene>
    <name evidence="4" type="ORF">F4U95_03130</name>
    <name evidence="3" type="ORF">F4U96_03130</name>
</gene>
<evidence type="ECO:0000313" key="3">
    <source>
        <dbReference type="EMBL" id="KAA9020675.1"/>
    </source>
</evidence>
<keyword evidence="2" id="KW-0472">Membrane</keyword>
<evidence type="ECO:0000313" key="6">
    <source>
        <dbReference type="Proteomes" id="UP000326364"/>
    </source>
</evidence>
<dbReference type="PANTHER" id="PTHR34219">
    <property type="entry name" value="IRON-REGULATED INNER MEMBRANE PROTEIN-RELATED"/>
    <property type="match status" value="1"/>
</dbReference>
<dbReference type="EMBL" id="VYQA01000002">
    <property type="protein sequence ID" value="KAA9033001.1"/>
    <property type="molecule type" value="Genomic_DNA"/>
</dbReference>
<evidence type="ECO:0000256" key="2">
    <source>
        <dbReference type="SAM" id="Phobius"/>
    </source>
</evidence>
<feature type="region of interest" description="Disordered" evidence="1">
    <location>
        <begin position="94"/>
        <end position="121"/>
    </location>
</feature>
<keyword evidence="2" id="KW-1133">Transmembrane helix</keyword>
<feature type="transmembrane region" description="Helical" evidence="2">
    <location>
        <begin position="147"/>
        <end position="168"/>
    </location>
</feature>
<dbReference type="InterPro" id="IPR005625">
    <property type="entry name" value="PepSY-ass_TM"/>
</dbReference>
<feature type="transmembrane region" description="Helical" evidence="2">
    <location>
        <begin position="482"/>
        <end position="502"/>
    </location>
</feature>